<gene>
    <name evidence="2" type="ORF">E8M01_22055</name>
</gene>
<dbReference type="OrthoDB" id="9793819at2"/>
<reference evidence="2 3" key="1">
    <citation type="submission" date="2019-04" db="EMBL/GenBank/DDBJ databases">
        <title>Phreatobacter aquaticus sp. nov.</title>
        <authorList>
            <person name="Choi A."/>
        </authorList>
    </citation>
    <scope>NUCLEOTIDE SEQUENCE [LARGE SCALE GENOMIC DNA]</scope>
    <source>
        <strain evidence="2 3">KCTC 52518</strain>
    </source>
</reference>
<dbReference type="GO" id="GO:0016874">
    <property type="term" value="F:ligase activity"/>
    <property type="evidence" value="ECO:0007669"/>
    <property type="project" value="UniProtKB-KW"/>
</dbReference>
<sequence>MAHDGAAARRRRHVVDRFRRQARPGPARGGGARRQDVAALSQDRHDPEAEGTMSVVHAITIKATNASSLRIRALWGAFARFELSSSMQALDYAPHFTFALYQDVAPEEVSRAFAAGFSGKPAIRVMFDRIEVFDAASPIVWAAPRDASALAEIHAAIHRTIDPARCHRHYRPLAWVPHCTLATRIRPACKADALALTGPLADPFEVVFDVADRVCLPPLTVVEHLHLQ</sequence>
<proteinExistence type="predicted"/>
<organism evidence="2 3">
    <name type="scientific">Phreatobacter stygius</name>
    <dbReference type="NCBI Taxonomy" id="1940610"/>
    <lineage>
        <taxon>Bacteria</taxon>
        <taxon>Pseudomonadati</taxon>
        <taxon>Pseudomonadota</taxon>
        <taxon>Alphaproteobacteria</taxon>
        <taxon>Hyphomicrobiales</taxon>
        <taxon>Phreatobacteraceae</taxon>
        <taxon>Phreatobacter</taxon>
    </lineage>
</organism>
<dbReference type="Proteomes" id="UP000298781">
    <property type="component" value="Chromosome"/>
</dbReference>
<dbReference type="SUPFAM" id="SSF55144">
    <property type="entry name" value="LigT-like"/>
    <property type="match status" value="1"/>
</dbReference>
<name>A0A4D7B1L0_9HYPH</name>
<keyword evidence="3" id="KW-1185">Reference proteome</keyword>
<dbReference type="Pfam" id="PF13563">
    <property type="entry name" value="2_5_RNA_ligase2"/>
    <property type="match status" value="1"/>
</dbReference>
<dbReference type="EMBL" id="CP039690">
    <property type="protein sequence ID" value="QCI66681.1"/>
    <property type="molecule type" value="Genomic_DNA"/>
</dbReference>
<evidence type="ECO:0000256" key="1">
    <source>
        <dbReference type="SAM" id="MobiDB-lite"/>
    </source>
</evidence>
<dbReference type="AlphaFoldDB" id="A0A4D7B1L0"/>
<dbReference type="InterPro" id="IPR009097">
    <property type="entry name" value="Cyclic_Pdiesterase"/>
</dbReference>
<protein>
    <submittedName>
        <fullName evidence="2">2'-5' RNA ligase family protein</fullName>
    </submittedName>
</protein>
<dbReference type="KEGG" id="pstg:E8M01_22055"/>
<dbReference type="Gene3D" id="3.90.1140.10">
    <property type="entry name" value="Cyclic phosphodiesterase"/>
    <property type="match status" value="1"/>
</dbReference>
<evidence type="ECO:0000313" key="3">
    <source>
        <dbReference type="Proteomes" id="UP000298781"/>
    </source>
</evidence>
<accession>A0A4D7B1L0</accession>
<keyword evidence="2" id="KW-0436">Ligase</keyword>
<evidence type="ECO:0000313" key="2">
    <source>
        <dbReference type="EMBL" id="QCI66681.1"/>
    </source>
</evidence>
<feature type="region of interest" description="Disordered" evidence="1">
    <location>
        <begin position="1"/>
        <end position="49"/>
    </location>
</feature>